<dbReference type="Pfam" id="PF00198">
    <property type="entry name" value="2-oxoacid_dh"/>
    <property type="match status" value="1"/>
</dbReference>
<dbReference type="RefSeq" id="WP_153450957.1">
    <property type="nucleotide sequence ID" value="NZ_WEGJ01000004.1"/>
</dbReference>
<feature type="region of interest" description="Disordered" evidence="1">
    <location>
        <begin position="247"/>
        <end position="280"/>
    </location>
</feature>
<feature type="domain" description="2-oxoacid dehydrogenase acyltransferase catalytic" evidence="2">
    <location>
        <begin position="170"/>
        <end position="249"/>
    </location>
</feature>
<dbReference type="AlphaFoldDB" id="A0A7K0CDY1"/>
<dbReference type="InterPro" id="IPR001078">
    <property type="entry name" value="2-oxoacid_DH_actylTfrase"/>
</dbReference>
<gene>
    <name evidence="3" type="ORF">SRB5_17790</name>
</gene>
<evidence type="ECO:0000313" key="3">
    <source>
        <dbReference type="EMBL" id="MQY11660.1"/>
    </source>
</evidence>
<reference evidence="3 4" key="1">
    <citation type="submission" date="2019-10" db="EMBL/GenBank/DDBJ databases">
        <title>Streptomyces smaragdinus sp. nov. and Streptomyces fabii sp. nov., isolated from the gut of fungus growing-termite Macrotermes natalensis.</title>
        <authorList>
            <person name="Schwitalla J."/>
            <person name="Benndorf R."/>
            <person name="Martin K."/>
            <person name="De Beer W."/>
            <person name="Kaster A.-K."/>
            <person name="Vollmers J."/>
            <person name="Poulsen M."/>
            <person name="Beemelmanns C."/>
        </authorList>
    </citation>
    <scope>NUCLEOTIDE SEQUENCE [LARGE SCALE GENOMIC DNA]</scope>
    <source>
        <strain evidence="3 4">RB5</strain>
    </source>
</reference>
<comment type="caution">
    <text evidence="3">The sequence shown here is derived from an EMBL/GenBank/DDBJ whole genome shotgun (WGS) entry which is preliminary data.</text>
</comment>
<evidence type="ECO:0000256" key="1">
    <source>
        <dbReference type="SAM" id="MobiDB-lite"/>
    </source>
</evidence>
<evidence type="ECO:0000259" key="2">
    <source>
        <dbReference type="Pfam" id="PF00198"/>
    </source>
</evidence>
<dbReference type="SUPFAM" id="SSF52777">
    <property type="entry name" value="CoA-dependent acyltransferases"/>
    <property type="match status" value="1"/>
</dbReference>
<evidence type="ECO:0000313" key="4">
    <source>
        <dbReference type="Proteomes" id="UP000466345"/>
    </source>
</evidence>
<dbReference type="EMBL" id="WEGJ01000004">
    <property type="protein sequence ID" value="MQY11660.1"/>
    <property type="molecule type" value="Genomic_DNA"/>
</dbReference>
<name>A0A7K0CDY1_9ACTN</name>
<dbReference type="InterPro" id="IPR023213">
    <property type="entry name" value="CAT-like_dom_sf"/>
</dbReference>
<accession>A0A7K0CDY1</accession>
<organism evidence="3 4">
    <name type="scientific">Streptomyces smaragdinus</name>
    <dbReference type="NCBI Taxonomy" id="2585196"/>
    <lineage>
        <taxon>Bacteria</taxon>
        <taxon>Bacillati</taxon>
        <taxon>Actinomycetota</taxon>
        <taxon>Actinomycetes</taxon>
        <taxon>Kitasatosporales</taxon>
        <taxon>Streptomycetaceae</taxon>
        <taxon>Streptomyces</taxon>
    </lineage>
</organism>
<dbReference type="OrthoDB" id="9805770at2"/>
<dbReference type="Gene3D" id="3.30.559.10">
    <property type="entry name" value="Chloramphenicol acetyltransferase-like domain"/>
    <property type="match status" value="1"/>
</dbReference>
<sequence length="280" mass="29991">MSAGDRARRHTRYFLEWARAASPVYLAADVDVTRIRRHREQAGRRYSYVSYLLYAAGRVLPAHPRAGAVAQGGRLRPRTAALPGTAAKLALDRTTAGGERVVLTAVLPDIDRLELDDVQDFVDRCRTAAPDELPGARGLRRLDALPPLLGRLAFRLGVRRPADRLRLLGSFAVSSLGHRAVDDFHGYGGTAVTFCVTRVADRPLVRDGRITVAPVMRLGLTFDHRVLDGAAAADVLDSVVTRLEDWHELSPGTPGSADGGGGAAPARAGDRTRGAVAPGA</sequence>
<keyword evidence="4" id="KW-1185">Reference proteome</keyword>
<dbReference type="Proteomes" id="UP000466345">
    <property type="component" value="Unassembled WGS sequence"/>
</dbReference>
<protein>
    <recommendedName>
        <fullName evidence="2">2-oxoacid dehydrogenase acyltransferase catalytic domain-containing protein</fullName>
    </recommendedName>
</protein>
<dbReference type="GO" id="GO:0016746">
    <property type="term" value="F:acyltransferase activity"/>
    <property type="evidence" value="ECO:0007669"/>
    <property type="project" value="InterPro"/>
</dbReference>
<proteinExistence type="predicted"/>